<keyword evidence="2" id="KW-1185">Reference proteome</keyword>
<protein>
    <submittedName>
        <fullName evidence="1">Uncharacterized protein</fullName>
    </submittedName>
</protein>
<proteinExistence type="predicted"/>
<gene>
    <name evidence="1" type="ORF">R9B83_00565</name>
</gene>
<dbReference type="EMBL" id="CP137845">
    <property type="protein sequence ID" value="WPB54057.1"/>
    <property type="molecule type" value="Genomic_DNA"/>
</dbReference>
<organism evidence="1 2">
    <name type="scientific">Metamycoplasma equirhinis</name>
    <dbReference type="NCBI Taxonomy" id="92402"/>
    <lineage>
        <taxon>Bacteria</taxon>
        <taxon>Bacillati</taxon>
        <taxon>Mycoplasmatota</taxon>
        <taxon>Mycoplasmoidales</taxon>
        <taxon>Metamycoplasmataceae</taxon>
        <taxon>Metamycoplasma</taxon>
    </lineage>
</organism>
<evidence type="ECO:0000313" key="1">
    <source>
        <dbReference type="EMBL" id="WPB54057.1"/>
    </source>
</evidence>
<dbReference type="Proteomes" id="UP001303601">
    <property type="component" value="Chromosome"/>
</dbReference>
<accession>A0ABZ0PBD6</accession>
<dbReference type="RefSeq" id="WP_140031442.1">
    <property type="nucleotide sequence ID" value="NZ_CP137845.1"/>
</dbReference>
<dbReference type="GeneID" id="94493358"/>
<reference evidence="1" key="1">
    <citation type="submission" date="2023-11" db="EMBL/GenBank/DDBJ databases">
        <title>Completed genome sequence of Mycoplasma equirhinis type strain M432/72.</title>
        <authorList>
            <person name="Spergser J."/>
        </authorList>
    </citation>
    <scope>NUCLEOTIDE SEQUENCE [LARGE SCALE GENOMIC DNA]</scope>
    <source>
        <strain evidence="1">M432/72</strain>
    </source>
</reference>
<evidence type="ECO:0000313" key="2">
    <source>
        <dbReference type="Proteomes" id="UP001303601"/>
    </source>
</evidence>
<name>A0ABZ0PBD6_9BACT</name>
<sequence length="94" mass="10850">MITIDFSKTLDTSYIKIKNTLDNKGNFNIDIDLNKTEDWNKQSINKFLLKLLATAEDKIEVNVTEVAQEEALTNDSLKFIINLFEIFVTSYNNN</sequence>